<comment type="caution">
    <text evidence="1">The sequence shown here is derived from an EMBL/GenBank/DDBJ whole genome shotgun (WGS) entry which is preliminary data.</text>
</comment>
<reference evidence="1 2" key="1">
    <citation type="journal article" date="2018" name="Sci. Rep.">
        <title>Genomic signatures of local adaptation to the degree of environmental predictability in rotifers.</title>
        <authorList>
            <person name="Franch-Gras L."/>
            <person name="Hahn C."/>
            <person name="Garcia-Roger E.M."/>
            <person name="Carmona M.J."/>
            <person name="Serra M."/>
            <person name="Gomez A."/>
        </authorList>
    </citation>
    <scope>NUCLEOTIDE SEQUENCE [LARGE SCALE GENOMIC DNA]</scope>
    <source>
        <strain evidence="1">HYR1</strain>
    </source>
</reference>
<organism evidence="1 2">
    <name type="scientific">Brachionus plicatilis</name>
    <name type="common">Marine rotifer</name>
    <name type="synonym">Brachionus muelleri</name>
    <dbReference type="NCBI Taxonomy" id="10195"/>
    <lineage>
        <taxon>Eukaryota</taxon>
        <taxon>Metazoa</taxon>
        <taxon>Spiralia</taxon>
        <taxon>Gnathifera</taxon>
        <taxon>Rotifera</taxon>
        <taxon>Eurotatoria</taxon>
        <taxon>Monogononta</taxon>
        <taxon>Pseudotrocha</taxon>
        <taxon>Ploima</taxon>
        <taxon>Brachionidae</taxon>
        <taxon>Brachionus</taxon>
    </lineage>
</organism>
<keyword evidence="2" id="KW-1185">Reference proteome</keyword>
<protein>
    <submittedName>
        <fullName evidence="1">Uncharacterized protein</fullName>
    </submittedName>
</protein>
<dbReference type="Proteomes" id="UP000276133">
    <property type="component" value="Unassembled WGS sequence"/>
</dbReference>
<proteinExistence type="predicted"/>
<name>A0A3M7QWA2_BRAPC</name>
<dbReference type="EMBL" id="REGN01004915">
    <property type="protein sequence ID" value="RNA15667.1"/>
    <property type="molecule type" value="Genomic_DNA"/>
</dbReference>
<accession>A0A3M7QWA2</accession>
<gene>
    <name evidence="1" type="ORF">BpHYR1_042445</name>
</gene>
<evidence type="ECO:0000313" key="2">
    <source>
        <dbReference type="Proteomes" id="UP000276133"/>
    </source>
</evidence>
<evidence type="ECO:0000313" key="1">
    <source>
        <dbReference type="EMBL" id="RNA15667.1"/>
    </source>
</evidence>
<sequence>MLVIIMIFSNTLKFRNTDSVVLGHQFQQQSASEWSIPYKLRDYFLSFASFHLQDPNAAFALQKFRFLGLLPRSFDDSSARLVLS</sequence>
<dbReference type="AlphaFoldDB" id="A0A3M7QWA2"/>